<protein>
    <submittedName>
        <fullName evidence="1">Uncharacterized protein</fullName>
    </submittedName>
</protein>
<name>V5YN46_9BURK</name>
<evidence type="ECO:0000313" key="1">
    <source>
        <dbReference type="EMBL" id="BAO18827.1"/>
    </source>
</evidence>
<keyword evidence="1" id="KW-0614">Plasmid</keyword>
<dbReference type="RefSeq" id="WP_023842370.1">
    <property type="nucleotide sequence ID" value="NC_022995.1"/>
</dbReference>
<geneLocation type="plasmid" evidence="1">
    <name>pM7012</name>
</geneLocation>
<proteinExistence type="predicted"/>
<dbReference type="EMBL" id="AB853026">
    <property type="protein sequence ID" value="BAO18827.1"/>
    <property type="molecule type" value="Genomic_DNA"/>
</dbReference>
<sequence length="162" mass="17949">MLEKQIAQQPDALDRLINAIRSFRGNTHLMAFLCDEHIRTHPEVTWLHGYRPQCPDLHLLENLLTADKMHYAFPECAGILRPAPAELVEIAQTAERVAGRVAGRSAVLSFDVTAGRVVVDFAAISALAQEGVEVAVRFDFDNAGENGVVLPKVEYLTEHFCL</sequence>
<organism evidence="1">
    <name type="scientific">Burkholderia sp. M701</name>
    <dbReference type="NCBI Taxonomy" id="326454"/>
    <lineage>
        <taxon>Bacteria</taxon>
        <taxon>Pseudomonadati</taxon>
        <taxon>Pseudomonadota</taxon>
        <taxon>Betaproteobacteria</taxon>
        <taxon>Burkholderiales</taxon>
        <taxon>Burkholderiaceae</taxon>
        <taxon>Burkholderia</taxon>
    </lineage>
</organism>
<reference evidence="1" key="2">
    <citation type="submission" date="2024-06" db="EMBL/GenBank/DDBJ databases">
        <authorList>
            <person name="Sakai Y."/>
            <person name="Fujii T."/>
        </authorList>
    </citation>
    <scope>NUCLEOTIDE SEQUENCE</scope>
    <source>
        <strain evidence="1">M701</strain>
        <plasmid evidence="1">pM7012</plasmid>
    </source>
</reference>
<reference evidence="1" key="1">
    <citation type="journal article" date="2014" name="Microbiology">
        <title>A 2,4-dichlorophenoxyacetic acid degradation plasmid pM7012 discloses distribution of an unclassified megaplasmid group across bacterial species.</title>
        <authorList>
            <person name="Sakai Y."/>
            <person name="Ogawa N."/>
            <person name="Shimomura Y."/>
            <person name="Fujii T."/>
        </authorList>
    </citation>
    <scope>NUCLEOTIDE SEQUENCE</scope>
    <source>
        <strain evidence="1">M701</strain>
    </source>
</reference>
<dbReference type="AlphaFoldDB" id="V5YN46"/>
<accession>V5YN46</accession>